<accession>A0ABT6B7Z0</accession>
<dbReference type="Gene3D" id="1.10.1370.20">
    <property type="entry name" value="Oligoendopeptidase f, C-terminal domain"/>
    <property type="match status" value="1"/>
</dbReference>
<evidence type="ECO:0000256" key="2">
    <source>
        <dbReference type="ARBA" id="ARBA00022723"/>
    </source>
</evidence>
<keyword evidence="4 6" id="KW-0862">Zinc</keyword>
<dbReference type="Gene3D" id="1.20.140.70">
    <property type="entry name" value="Oligopeptidase f, N-terminal domain"/>
    <property type="match status" value="1"/>
</dbReference>
<dbReference type="EMBL" id="JARJJS010000001">
    <property type="protein sequence ID" value="MDF4024200.1"/>
    <property type="molecule type" value="Genomic_DNA"/>
</dbReference>
<evidence type="ECO:0000256" key="3">
    <source>
        <dbReference type="ARBA" id="ARBA00022801"/>
    </source>
</evidence>
<name>A0ABT6B7Z0_9GAMM</name>
<evidence type="ECO:0000313" key="10">
    <source>
        <dbReference type="Proteomes" id="UP001528850"/>
    </source>
</evidence>
<keyword evidence="7" id="KW-0732">Signal</keyword>
<keyword evidence="2 6" id="KW-0479">Metal-binding</keyword>
<evidence type="ECO:0000256" key="7">
    <source>
        <dbReference type="SAM" id="SignalP"/>
    </source>
</evidence>
<comment type="cofactor">
    <cofactor evidence="6">
        <name>Zn(2+)</name>
        <dbReference type="ChEBI" id="CHEBI:29105"/>
    </cofactor>
    <text evidence="6">Binds 1 zinc ion.</text>
</comment>
<evidence type="ECO:0000256" key="5">
    <source>
        <dbReference type="ARBA" id="ARBA00023049"/>
    </source>
</evidence>
<evidence type="ECO:0000256" key="4">
    <source>
        <dbReference type="ARBA" id="ARBA00022833"/>
    </source>
</evidence>
<comment type="similarity">
    <text evidence="6">Belongs to the peptidase M3 family.</text>
</comment>
<feature type="chain" id="PRO_5045289310" evidence="7">
    <location>
        <begin position="21"/>
        <end position="610"/>
    </location>
</feature>
<dbReference type="InterPro" id="IPR001567">
    <property type="entry name" value="Pept_M3A_M3B_dom"/>
</dbReference>
<dbReference type="SUPFAM" id="SSF55486">
    <property type="entry name" value="Metalloproteases ('zincins'), catalytic domain"/>
    <property type="match status" value="1"/>
</dbReference>
<organism evidence="9 10">
    <name type="scientific">Luteibacter sahnii</name>
    <dbReference type="NCBI Taxonomy" id="3021977"/>
    <lineage>
        <taxon>Bacteria</taxon>
        <taxon>Pseudomonadati</taxon>
        <taxon>Pseudomonadota</taxon>
        <taxon>Gammaproteobacteria</taxon>
        <taxon>Lysobacterales</taxon>
        <taxon>Rhodanobacteraceae</taxon>
        <taxon>Luteibacter</taxon>
    </lineage>
</organism>
<sequence length="610" mass="67132">MRTPRLAAVLLLLGATPLGATDYHIDPTPYFATPAQEASDLAALQADVAAFAPPAPLTPANLLGYLRHAEALLARSQRHAAYLHLRAALDIDDHAASDARSSAGSASDAVVDQVRATLRRFDDAGFRAAVKAEPGLARYAYVRERAIRNQAHALPREGQDVLDALSDTAGEALWTTYQKTRRATRYGLVHTAHGDLDVAKDAVRLAADPDRNVRRQAWRQREAADDGLAETYAAILIGVVRLNDREATLQHFADAPEAAYVSRQFDKNDVHATVAAVEAQADVLKDYQRLRAAQAGKALGVDDVHSWDMTVPPPGVTPPTFDLARLRDTIPAALAPLGDDYVRHFRDLLDPSTHRTDLAAAQGHRVNDSFSIAAPGVPAGLFLGTWTPTVHAASVVAHEGGHAIHSQLMNEHGVSPFYNHGPSWMHEGIAILNEMLFYEYLYRHAPDAATKAWYLQAQLDEMTFEIFTSAEEARLEEAIYDGVRAGTIRSAGDLDTLTLATTSRFEIWPGIDPELAHAWIGKRLMYEDPLYLVNYLYAGLLATRMFDMAMNDPADFRRRYAALMAEGFDAPPATLLRTFFGRDVPPAELVRADMALLRRKTDALRRLYPR</sequence>
<keyword evidence="3 6" id="KW-0378">Hydrolase</keyword>
<feature type="domain" description="Peptidase M3A/M3B catalytic" evidence="8">
    <location>
        <begin position="205"/>
        <end position="309"/>
    </location>
</feature>
<evidence type="ECO:0000313" key="9">
    <source>
        <dbReference type="EMBL" id="MDF4024200.1"/>
    </source>
</evidence>
<dbReference type="Pfam" id="PF01432">
    <property type="entry name" value="Peptidase_M3"/>
    <property type="match status" value="2"/>
</dbReference>
<keyword evidence="1 6" id="KW-0645">Protease</keyword>
<evidence type="ECO:0000256" key="1">
    <source>
        <dbReference type="ARBA" id="ARBA00022670"/>
    </source>
</evidence>
<feature type="signal peptide" evidence="7">
    <location>
        <begin position="1"/>
        <end position="20"/>
    </location>
</feature>
<keyword evidence="5 6" id="KW-0482">Metalloprotease</keyword>
<dbReference type="InterPro" id="IPR042088">
    <property type="entry name" value="OligoPept_F_C"/>
</dbReference>
<reference evidence="9 10" key="1">
    <citation type="journal article" date="2024" name="Curr. Microbiol.">
        <title>Luteibacter sahnii sp. nov., A Novel Yellow-Colored Xanthomonadin Pigment Producing Probiotic Bacterium from Healthy Rice Seed Microbiome.</title>
        <authorList>
            <person name="Jaiswal G."/>
            <person name="Rana R."/>
            <person name="Nayak P.K."/>
            <person name="Chouhan R."/>
            <person name="Gandhi S.G."/>
            <person name="Patel H.K."/>
            <person name="Patil P.B."/>
        </authorList>
    </citation>
    <scope>NUCLEOTIDE SEQUENCE [LARGE SCALE GENOMIC DNA]</scope>
    <source>
        <strain evidence="9 10">PPL201</strain>
    </source>
</reference>
<evidence type="ECO:0000256" key="6">
    <source>
        <dbReference type="RuleBase" id="RU003435"/>
    </source>
</evidence>
<keyword evidence="10" id="KW-1185">Reference proteome</keyword>
<comment type="caution">
    <text evidence="9">The sequence shown here is derived from an EMBL/GenBank/DDBJ whole genome shotgun (WGS) entry which is preliminary data.</text>
</comment>
<gene>
    <name evidence="9" type="ORF">P3W24_04340</name>
</gene>
<feature type="domain" description="Peptidase M3A/M3B catalytic" evidence="8">
    <location>
        <begin position="389"/>
        <end position="591"/>
    </location>
</feature>
<protein>
    <submittedName>
        <fullName evidence="9">M3 family metallopeptidase</fullName>
    </submittedName>
</protein>
<proteinExistence type="inferred from homology"/>
<dbReference type="Proteomes" id="UP001528850">
    <property type="component" value="Unassembled WGS sequence"/>
</dbReference>
<evidence type="ECO:0000259" key="8">
    <source>
        <dbReference type="Pfam" id="PF01432"/>
    </source>
</evidence>